<dbReference type="SMART" id="SM00066">
    <property type="entry name" value="GAL4"/>
    <property type="match status" value="2"/>
</dbReference>
<dbReference type="InterPro" id="IPR036864">
    <property type="entry name" value="Zn2-C6_fun-type_DNA-bd_sf"/>
</dbReference>
<evidence type="ECO:0000256" key="1">
    <source>
        <dbReference type="ARBA" id="ARBA00004123"/>
    </source>
</evidence>
<comment type="subcellular location">
    <subcellularLocation>
        <location evidence="1">Nucleus</location>
    </subcellularLocation>
</comment>
<dbReference type="GO" id="GO:0000981">
    <property type="term" value="F:DNA-binding transcription factor activity, RNA polymerase II-specific"/>
    <property type="evidence" value="ECO:0007669"/>
    <property type="project" value="InterPro"/>
</dbReference>
<evidence type="ECO:0000256" key="5">
    <source>
        <dbReference type="ARBA" id="ARBA00023242"/>
    </source>
</evidence>
<keyword evidence="4" id="KW-0804">Transcription</keyword>
<dbReference type="GO" id="GO:0005634">
    <property type="term" value="C:nucleus"/>
    <property type="evidence" value="ECO:0007669"/>
    <property type="project" value="UniProtKB-SubCell"/>
</dbReference>
<dbReference type="Proteomes" id="UP001215280">
    <property type="component" value="Unassembled WGS sequence"/>
</dbReference>
<keyword evidence="9" id="KW-1185">Reference proteome</keyword>
<dbReference type="AlphaFoldDB" id="A0AAD7MZP7"/>
<dbReference type="InterPro" id="IPR001138">
    <property type="entry name" value="Zn2Cys6_DnaBD"/>
</dbReference>
<evidence type="ECO:0000256" key="4">
    <source>
        <dbReference type="ARBA" id="ARBA00023163"/>
    </source>
</evidence>
<evidence type="ECO:0000313" key="9">
    <source>
        <dbReference type="Proteomes" id="UP001215280"/>
    </source>
</evidence>
<evidence type="ECO:0000313" key="8">
    <source>
        <dbReference type="EMBL" id="KAJ7737829.1"/>
    </source>
</evidence>
<evidence type="ECO:0000256" key="6">
    <source>
        <dbReference type="SAM" id="MobiDB-lite"/>
    </source>
</evidence>
<feature type="region of interest" description="Disordered" evidence="6">
    <location>
        <begin position="88"/>
        <end position="152"/>
    </location>
</feature>
<keyword evidence="5" id="KW-0539">Nucleus</keyword>
<dbReference type="PANTHER" id="PTHR47338">
    <property type="entry name" value="ZN(II)2CYS6 TRANSCRIPTION FACTOR (EUROFUNG)-RELATED"/>
    <property type="match status" value="1"/>
</dbReference>
<dbReference type="Pfam" id="PF00172">
    <property type="entry name" value="Zn_clus"/>
    <property type="match status" value="2"/>
</dbReference>
<dbReference type="PANTHER" id="PTHR47338:SF29">
    <property type="entry name" value="ZN(2)-C6 FUNGAL-TYPE DOMAIN-CONTAINING PROTEIN"/>
    <property type="match status" value="1"/>
</dbReference>
<feature type="compositionally biased region" description="Low complexity" evidence="6">
    <location>
        <begin position="119"/>
        <end position="139"/>
    </location>
</feature>
<feature type="domain" description="Zn(2)-C6 fungal-type" evidence="7">
    <location>
        <begin position="60"/>
        <end position="91"/>
    </location>
</feature>
<proteinExistence type="predicted"/>
<feature type="compositionally biased region" description="Basic and acidic residues" evidence="6">
    <location>
        <begin position="101"/>
        <end position="114"/>
    </location>
</feature>
<comment type="caution">
    <text evidence="8">The sequence shown here is derived from an EMBL/GenBank/DDBJ whole genome shotgun (WGS) entry which is preliminary data.</text>
</comment>
<keyword evidence="3" id="KW-0805">Transcription regulation</keyword>
<dbReference type="SUPFAM" id="SSF57701">
    <property type="entry name" value="Zn2/Cys6 DNA-binding domain"/>
    <property type="match status" value="2"/>
</dbReference>
<accession>A0AAD7MZP7</accession>
<feature type="domain" description="Zn(2)-C6 fungal-type" evidence="7">
    <location>
        <begin position="12"/>
        <end position="43"/>
    </location>
</feature>
<name>A0AAD7MZP7_9AGAR</name>
<reference evidence="8" key="1">
    <citation type="submission" date="2023-03" db="EMBL/GenBank/DDBJ databases">
        <title>Massive genome expansion in bonnet fungi (Mycena s.s.) driven by repeated elements and novel gene families across ecological guilds.</title>
        <authorList>
            <consortium name="Lawrence Berkeley National Laboratory"/>
            <person name="Harder C.B."/>
            <person name="Miyauchi S."/>
            <person name="Viragh M."/>
            <person name="Kuo A."/>
            <person name="Thoen E."/>
            <person name="Andreopoulos B."/>
            <person name="Lu D."/>
            <person name="Skrede I."/>
            <person name="Drula E."/>
            <person name="Henrissat B."/>
            <person name="Morin E."/>
            <person name="Kohler A."/>
            <person name="Barry K."/>
            <person name="LaButti K."/>
            <person name="Morin E."/>
            <person name="Salamov A."/>
            <person name="Lipzen A."/>
            <person name="Mereny Z."/>
            <person name="Hegedus B."/>
            <person name="Baldrian P."/>
            <person name="Stursova M."/>
            <person name="Weitz H."/>
            <person name="Taylor A."/>
            <person name="Grigoriev I.V."/>
            <person name="Nagy L.G."/>
            <person name="Martin F."/>
            <person name="Kauserud H."/>
        </authorList>
    </citation>
    <scope>NUCLEOTIDE SEQUENCE</scope>
    <source>
        <strain evidence="8">CBHHK188m</strain>
    </source>
</reference>
<evidence type="ECO:0000256" key="2">
    <source>
        <dbReference type="ARBA" id="ARBA00022723"/>
    </source>
</evidence>
<evidence type="ECO:0000259" key="7">
    <source>
        <dbReference type="PROSITE" id="PS50048"/>
    </source>
</evidence>
<dbReference type="CDD" id="cd00067">
    <property type="entry name" value="GAL4"/>
    <property type="match status" value="2"/>
</dbReference>
<evidence type="ECO:0000256" key="3">
    <source>
        <dbReference type="ARBA" id="ARBA00023015"/>
    </source>
</evidence>
<sequence length="606" mass="67391">MIMASVKFKTPTCVLCRKRKLRCDGEAPCGPCSRARNLVVCTYIPKTAGQLRSEIPKGGACSSCRKRKRRCDGNLPCRTCKSTSRPEECQYRAQSPGRKPKPAEQSDPGHDRFSSQKASTSSSLPSRTTSRSYSPGSSSHLELPYDSDSTDDISSLLSDYPPLVELSELYAPNDGRSLGTDLLKSMDFLNFREVLLHSNSSSTSGTITLPFLPPLDRPILNYTLPFTGVSREAELSAVRNLFLDHCWHYGLNLTAEKRDALSRGDISGVLIHPGLVHVCQLLGYLIANHQSETWLYFHGQTENEADQAQAVFSVIHGHQSSLDPATLMQVYTLLSLYFGMRGDLSMCFELLEYVGSIVVQNHSNMRLDIIGPLLYASCSPQGPGQETRSAFCGMIWVDIGRSLVFKLPSILDPSLLATFRRLAETNWSDTELNFIRAKSALYLLDSQQLCSEWGHSDATPWSKRYWSAIEDINAHLHAIDIPLMEASFIHESQVLTLKTSGIIMALAALANLYALLAPLQPESRLKHSEIVDKIARISSTFTKRDYRYMDSTVGVGWSIALKPVSEDVFPHQSSEVRAHGASQSSLDIIRECNRKLMQITPFVWDA</sequence>
<dbReference type="PROSITE" id="PS50048">
    <property type="entry name" value="ZN2_CY6_FUNGAL_2"/>
    <property type="match status" value="2"/>
</dbReference>
<gene>
    <name evidence="8" type="ORF">DFH07DRAFT_841944</name>
</gene>
<dbReference type="PROSITE" id="PS00463">
    <property type="entry name" value="ZN2_CY6_FUNGAL_1"/>
    <property type="match status" value="2"/>
</dbReference>
<dbReference type="GO" id="GO:0008270">
    <property type="term" value="F:zinc ion binding"/>
    <property type="evidence" value="ECO:0007669"/>
    <property type="project" value="InterPro"/>
</dbReference>
<dbReference type="InterPro" id="IPR050815">
    <property type="entry name" value="TF_fung"/>
</dbReference>
<dbReference type="EMBL" id="JARJLG010000141">
    <property type="protein sequence ID" value="KAJ7737829.1"/>
    <property type="molecule type" value="Genomic_DNA"/>
</dbReference>
<protein>
    <recommendedName>
        <fullName evidence="7">Zn(2)-C6 fungal-type domain-containing protein</fullName>
    </recommendedName>
</protein>
<dbReference type="Gene3D" id="4.10.240.10">
    <property type="entry name" value="Zn(2)-C6 fungal-type DNA-binding domain"/>
    <property type="match status" value="2"/>
</dbReference>
<keyword evidence="2" id="KW-0479">Metal-binding</keyword>
<organism evidence="8 9">
    <name type="scientific">Mycena maculata</name>
    <dbReference type="NCBI Taxonomy" id="230809"/>
    <lineage>
        <taxon>Eukaryota</taxon>
        <taxon>Fungi</taxon>
        <taxon>Dikarya</taxon>
        <taxon>Basidiomycota</taxon>
        <taxon>Agaricomycotina</taxon>
        <taxon>Agaricomycetes</taxon>
        <taxon>Agaricomycetidae</taxon>
        <taxon>Agaricales</taxon>
        <taxon>Marasmiineae</taxon>
        <taxon>Mycenaceae</taxon>
        <taxon>Mycena</taxon>
    </lineage>
</organism>